<dbReference type="PANTHER" id="PTHR46512:SF1">
    <property type="entry name" value="PEPTIDYLPROLYL ISOMERASE"/>
    <property type="match status" value="1"/>
</dbReference>
<dbReference type="GO" id="GO:0012505">
    <property type="term" value="C:endomembrane system"/>
    <property type="evidence" value="ECO:0007669"/>
    <property type="project" value="TreeGrafter"/>
</dbReference>
<evidence type="ECO:0000256" key="1">
    <source>
        <dbReference type="PROSITE-ProRule" id="PRU00339"/>
    </source>
</evidence>
<accession>A0A6V7TGL4</accession>
<dbReference type="InterPro" id="IPR011990">
    <property type="entry name" value="TPR-like_helical_dom_sf"/>
</dbReference>
<keyword evidence="1" id="KW-0802">TPR repeat</keyword>
<evidence type="ECO:0000313" key="3">
    <source>
        <dbReference type="EMBL" id="CAD2112636.1"/>
    </source>
</evidence>
<dbReference type="PANTHER" id="PTHR46512">
    <property type="entry name" value="PEPTIDYLPROLYL ISOMERASE"/>
    <property type="match status" value="1"/>
</dbReference>
<dbReference type="SUPFAM" id="SSF54534">
    <property type="entry name" value="FKBP-like"/>
    <property type="match status" value="1"/>
</dbReference>
<dbReference type="InterPro" id="IPR019734">
    <property type="entry name" value="TPR_rpt"/>
</dbReference>
<dbReference type="GO" id="GO:0016020">
    <property type="term" value="C:membrane"/>
    <property type="evidence" value="ECO:0007669"/>
    <property type="project" value="TreeGrafter"/>
</dbReference>
<dbReference type="GO" id="GO:0005829">
    <property type="term" value="C:cytosol"/>
    <property type="evidence" value="ECO:0007669"/>
    <property type="project" value="TreeGrafter"/>
</dbReference>
<dbReference type="InterPro" id="IPR050754">
    <property type="entry name" value="FKBP4/5/8-like"/>
</dbReference>
<dbReference type="AlphaFoldDB" id="A0A6V7TGL4"/>
<dbReference type="GO" id="GO:0044183">
    <property type="term" value="F:protein folding chaperone"/>
    <property type="evidence" value="ECO:0007669"/>
    <property type="project" value="TreeGrafter"/>
</dbReference>
<sequence>MITDSEAPTYNFNSDDEAPCEYLNDVYAISEDTFSIKIIKQIGYGYYNPTNGHKVKCKKKLLKNNNNASILIYYELGFEDTITSADVYLGKNDQIPYVCEIALKCMKPNEVCIVQAPKIFKKIFRNSEQISKYDKKETFRVAFKKGLRFKKKCVEKYSAIPMVNQLKRIKLSSNDVKLLLRKHKINSNNNNENKNTVKIDNDLTPETINHIVNTNPENSQNENTQYLQLDDINNLKYKFLNENDVCTFVIYLKDFCRVDTLNDDKTITKEIIKEGKGVISPKKNDYIDFFIQEKSNKEYIHMIFDLNNLRYRGLFKVLQNMKKGEISKITLKGIECFHINYSKENIYTNKGSEENKMDPYNNHKASVNNVDRSTCRNSYANNSICDGIRDNTNNIETSENNISINSEVNKSKEPLNDEDNINNEITKSEKELIVELVCFKRSKTVNIKSIINMNRTEKFFFYLYEDNRKYYNKPIIDANCELIIHMSISKNINKEKRDKLFLPIKFYSSNNSYIKKSKAYFLFSYGSCFTSPIWFYESFKGMKEGDELIIPISKNKNICSDDYFIYHLLYDDIFLKDQNLTPIQKSTSACVTKEIKNRRNNEELVKERESIVSSQIQIEGTNTSPKKKKNIESSPKNTNLKNKAINHEKKFLKWLISNRNLGKGFFLINGLKKRTVNRFCKSFFSLQNHFIEEFNHIEDINRLPFYLRSFKKVKRNILSKKIVNIQKKKKIKPIQLINTTNRHHYDTYNSSEQISQNIKDEKRKTKFSFITNSLKSVYFDKNFYEKDAILKIKIVKILCKKKDSWNMSIKEQVEDLKIYNRIGNDFMKINLYYAASIYYKKGFDILRFSKISNLIFEEKKIDILHSQKDKQIQELTIYMEKILTNLSNCLYKLNHYNESINFADKALIINPQNVKPIYWKNMSYLQLNKHNEILQNLNNSFCLNNTSLLKLYNTARMIKKTHDTKFNSLFYGMYGQK</sequence>
<dbReference type="GO" id="GO:0005740">
    <property type="term" value="C:mitochondrial envelope"/>
    <property type="evidence" value="ECO:0007669"/>
    <property type="project" value="TreeGrafter"/>
</dbReference>
<dbReference type="PROSITE" id="PS50005">
    <property type="entry name" value="TPR"/>
    <property type="match status" value="1"/>
</dbReference>
<dbReference type="SMART" id="SM00028">
    <property type="entry name" value="TPR"/>
    <property type="match status" value="2"/>
</dbReference>
<protein>
    <submittedName>
        <fullName evidence="3">Uncharacterized protein</fullName>
    </submittedName>
</protein>
<dbReference type="VEuPathDB" id="PlasmoDB:PVVCY_1400390"/>
<gene>
    <name evidence="3" type="ORF">PVSEL_1400450</name>
</gene>
<proteinExistence type="predicted"/>
<dbReference type="VEuPathDB" id="PlasmoDB:PVPCR_1400510"/>
<dbReference type="Gene3D" id="1.25.40.10">
    <property type="entry name" value="Tetratricopeptide repeat domain"/>
    <property type="match status" value="1"/>
</dbReference>
<evidence type="ECO:0000256" key="2">
    <source>
        <dbReference type="SAM" id="MobiDB-lite"/>
    </source>
</evidence>
<organism evidence="3 4">
    <name type="scientific">Plasmodium vinckei</name>
    <dbReference type="NCBI Taxonomy" id="5860"/>
    <lineage>
        <taxon>Eukaryota</taxon>
        <taxon>Sar</taxon>
        <taxon>Alveolata</taxon>
        <taxon>Apicomplexa</taxon>
        <taxon>Aconoidasida</taxon>
        <taxon>Haemosporida</taxon>
        <taxon>Plasmodiidae</taxon>
        <taxon>Plasmodium</taxon>
        <taxon>Plasmodium (Vinckeia)</taxon>
    </lineage>
</organism>
<dbReference type="SUPFAM" id="SSF48452">
    <property type="entry name" value="TPR-like"/>
    <property type="match status" value="1"/>
</dbReference>
<feature type="region of interest" description="Disordered" evidence="2">
    <location>
        <begin position="616"/>
        <end position="639"/>
    </location>
</feature>
<name>A0A6V7TGL4_PLAVN</name>
<dbReference type="VEuPathDB" id="PlasmoDB:PVBDA_1400430"/>
<dbReference type="VEuPathDB" id="PlasmoDB:PVLDE_1400200"/>
<feature type="repeat" description="TPR" evidence="1">
    <location>
        <begin position="880"/>
        <end position="913"/>
    </location>
</feature>
<dbReference type="Proteomes" id="UP000515697">
    <property type="component" value="Chromosome PVSEL_14"/>
</dbReference>
<dbReference type="VEuPathDB" id="PlasmoDB:PVSEL_1400450"/>
<dbReference type="EMBL" id="LR865435">
    <property type="protein sequence ID" value="CAD2112636.1"/>
    <property type="molecule type" value="Genomic_DNA"/>
</dbReference>
<reference evidence="3 4" key="1">
    <citation type="submission" date="2020-08" db="EMBL/GenBank/DDBJ databases">
        <authorList>
            <person name="Ramaprasad A."/>
        </authorList>
    </citation>
    <scope>NUCLEOTIDE SEQUENCE [LARGE SCALE GENOMIC DNA]</scope>
</reference>
<evidence type="ECO:0000313" key="4">
    <source>
        <dbReference type="Proteomes" id="UP000515697"/>
    </source>
</evidence>